<keyword evidence="1" id="KW-0812">Transmembrane</keyword>
<evidence type="ECO:0000256" key="1">
    <source>
        <dbReference type="SAM" id="Phobius"/>
    </source>
</evidence>
<name>T1GM02_MEGSC</name>
<dbReference type="Proteomes" id="UP000015102">
    <property type="component" value="Unassembled WGS sequence"/>
</dbReference>
<dbReference type="HOGENOM" id="CLU_2906672_0_0_1"/>
<reference evidence="2" key="2">
    <citation type="submission" date="2015-06" db="UniProtKB">
        <authorList>
            <consortium name="EnsemblMetazoa"/>
        </authorList>
    </citation>
    <scope>IDENTIFICATION</scope>
</reference>
<dbReference type="EnsemblMetazoa" id="MESCA004570-RA">
    <property type="protein sequence ID" value="MESCA004570-PA"/>
    <property type="gene ID" value="MESCA004570"/>
</dbReference>
<dbReference type="AlphaFoldDB" id="T1GM02"/>
<sequence>MSRQIILGILEIATGKIIIMLIKYIINFKTCLDMLTKDKNFTKKLQDPRTELLSLCVTKVTG</sequence>
<reference evidence="3" key="1">
    <citation type="submission" date="2013-02" db="EMBL/GenBank/DDBJ databases">
        <authorList>
            <person name="Hughes D."/>
        </authorList>
    </citation>
    <scope>NUCLEOTIDE SEQUENCE</scope>
    <source>
        <strain>Durham</strain>
        <strain evidence="3">NC isolate 2 -- Noor lab</strain>
    </source>
</reference>
<keyword evidence="1" id="KW-1133">Transmembrane helix</keyword>
<protein>
    <submittedName>
        <fullName evidence="2">Uncharacterized protein</fullName>
    </submittedName>
</protein>
<accession>T1GM02</accession>
<keyword evidence="3" id="KW-1185">Reference proteome</keyword>
<proteinExistence type="predicted"/>
<keyword evidence="1" id="KW-0472">Membrane</keyword>
<organism evidence="2 3">
    <name type="scientific">Megaselia scalaris</name>
    <name type="common">Humpbacked fly</name>
    <name type="synonym">Phora scalaris</name>
    <dbReference type="NCBI Taxonomy" id="36166"/>
    <lineage>
        <taxon>Eukaryota</taxon>
        <taxon>Metazoa</taxon>
        <taxon>Ecdysozoa</taxon>
        <taxon>Arthropoda</taxon>
        <taxon>Hexapoda</taxon>
        <taxon>Insecta</taxon>
        <taxon>Pterygota</taxon>
        <taxon>Neoptera</taxon>
        <taxon>Endopterygota</taxon>
        <taxon>Diptera</taxon>
        <taxon>Brachycera</taxon>
        <taxon>Muscomorpha</taxon>
        <taxon>Platypezoidea</taxon>
        <taxon>Phoridae</taxon>
        <taxon>Megaseliini</taxon>
        <taxon>Megaselia</taxon>
    </lineage>
</organism>
<evidence type="ECO:0000313" key="3">
    <source>
        <dbReference type="Proteomes" id="UP000015102"/>
    </source>
</evidence>
<dbReference type="EMBL" id="CAQQ02150778">
    <property type="status" value="NOT_ANNOTATED_CDS"/>
    <property type="molecule type" value="Genomic_DNA"/>
</dbReference>
<evidence type="ECO:0000313" key="2">
    <source>
        <dbReference type="EnsemblMetazoa" id="MESCA004570-PA"/>
    </source>
</evidence>
<feature type="transmembrane region" description="Helical" evidence="1">
    <location>
        <begin position="6"/>
        <end position="26"/>
    </location>
</feature>